<organism evidence="7 8">
    <name type="scientific">Polystyrenella longa</name>
    <dbReference type="NCBI Taxonomy" id="2528007"/>
    <lineage>
        <taxon>Bacteria</taxon>
        <taxon>Pseudomonadati</taxon>
        <taxon>Planctomycetota</taxon>
        <taxon>Planctomycetia</taxon>
        <taxon>Planctomycetales</taxon>
        <taxon>Planctomycetaceae</taxon>
        <taxon>Polystyrenella</taxon>
    </lineage>
</organism>
<comment type="subcellular location">
    <subcellularLocation>
        <location evidence="1">Cell envelope</location>
    </subcellularLocation>
</comment>
<accession>A0A518CM66</accession>
<keyword evidence="2" id="KW-0201">Cytochrome c-type biogenesis</keyword>
<dbReference type="OrthoDB" id="213873at2"/>
<keyword evidence="4" id="KW-0676">Redox-active center</keyword>
<evidence type="ECO:0000256" key="5">
    <source>
        <dbReference type="SAM" id="SignalP"/>
    </source>
</evidence>
<dbReference type="EMBL" id="CP036281">
    <property type="protein sequence ID" value="QDU80312.1"/>
    <property type="molecule type" value="Genomic_DNA"/>
</dbReference>
<proteinExistence type="predicted"/>
<dbReference type="InterPro" id="IPR000866">
    <property type="entry name" value="AhpC/TSA"/>
</dbReference>
<dbReference type="InterPro" id="IPR013766">
    <property type="entry name" value="Thioredoxin_domain"/>
</dbReference>
<dbReference type="PANTHER" id="PTHR42852">
    <property type="entry name" value="THIOL:DISULFIDE INTERCHANGE PROTEIN DSBE"/>
    <property type="match status" value="1"/>
</dbReference>
<evidence type="ECO:0000313" key="7">
    <source>
        <dbReference type="EMBL" id="QDU80312.1"/>
    </source>
</evidence>
<dbReference type="InterPro" id="IPR036249">
    <property type="entry name" value="Thioredoxin-like_sf"/>
</dbReference>
<dbReference type="Gene3D" id="3.40.30.10">
    <property type="entry name" value="Glutaredoxin"/>
    <property type="match status" value="1"/>
</dbReference>
<sequence length="459" mass="52161" precursor="true">MRTFLLTRFTSATCLMLGLLTGLSAVAAEFPAHYIYRGSLTHFPDNKQDRGQEVKRFQIDAFVDQAVNDEVIMNYVISENGSGGWHWSQQFGALTYNSAQNAQSGREWMLLNSYDDKEYEVAFRAPWFEQLDRLKENAAWEELPFEYTVAKNAQDSSSWSVKMKHNLSRHQELTVKGESGLVTAARQTVFVGQGDRFQLDWKLEEQLPLEENAWTAISKIWSSLANLQRDLKVDLYIPVEELNKDQLDLTRAQLTALKTESANTPLESLVRKIELQTELGEERADSMAALSEKFVGKEPPEFQLVTLKNANIDKADYAGKPVILHFWRYQDQSLKAPYGQTGYLDYLYNQREKEGIKVYGIAVDPRLSDPQQKRSAMLQIKKTTRFMNLSYPITLDDGELLQKFGNPQISAGQLPLWVVLGPDGKVAHYFAGHYEVKPNEGLKELDALVADLLTQATAE</sequence>
<dbReference type="GO" id="GO:0016491">
    <property type="term" value="F:oxidoreductase activity"/>
    <property type="evidence" value="ECO:0007669"/>
    <property type="project" value="InterPro"/>
</dbReference>
<feature type="signal peptide" evidence="5">
    <location>
        <begin position="1"/>
        <end position="27"/>
    </location>
</feature>
<feature type="chain" id="PRO_5022006781" evidence="5">
    <location>
        <begin position="28"/>
        <end position="459"/>
    </location>
</feature>
<evidence type="ECO:0000256" key="3">
    <source>
        <dbReference type="ARBA" id="ARBA00023157"/>
    </source>
</evidence>
<dbReference type="SUPFAM" id="SSF52833">
    <property type="entry name" value="Thioredoxin-like"/>
    <property type="match status" value="1"/>
</dbReference>
<dbReference type="GO" id="GO:0016209">
    <property type="term" value="F:antioxidant activity"/>
    <property type="evidence" value="ECO:0007669"/>
    <property type="project" value="InterPro"/>
</dbReference>
<evidence type="ECO:0000313" key="8">
    <source>
        <dbReference type="Proteomes" id="UP000317178"/>
    </source>
</evidence>
<protein>
    <submittedName>
        <fullName evidence="7">Thiol-disulfide oxidoreductase ResA</fullName>
    </submittedName>
</protein>
<dbReference type="PANTHER" id="PTHR42852:SF6">
    <property type="entry name" value="THIOL:DISULFIDE INTERCHANGE PROTEIN DSBE"/>
    <property type="match status" value="1"/>
</dbReference>
<dbReference type="GO" id="GO:0030313">
    <property type="term" value="C:cell envelope"/>
    <property type="evidence" value="ECO:0007669"/>
    <property type="project" value="UniProtKB-SubCell"/>
</dbReference>
<evidence type="ECO:0000256" key="4">
    <source>
        <dbReference type="ARBA" id="ARBA00023284"/>
    </source>
</evidence>
<dbReference type="CDD" id="cd02966">
    <property type="entry name" value="TlpA_like_family"/>
    <property type="match status" value="1"/>
</dbReference>
<evidence type="ECO:0000256" key="1">
    <source>
        <dbReference type="ARBA" id="ARBA00004196"/>
    </source>
</evidence>
<feature type="domain" description="Thioredoxin" evidence="6">
    <location>
        <begin position="293"/>
        <end position="454"/>
    </location>
</feature>
<dbReference type="Pfam" id="PF00578">
    <property type="entry name" value="AhpC-TSA"/>
    <property type="match status" value="1"/>
</dbReference>
<dbReference type="RefSeq" id="WP_144995597.1">
    <property type="nucleotide sequence ID" value="NZ_CP036281.1"/>
</dbReference>
<dbReference type="KEGG" id="plon:Pla110_20390"/>
<dbReference type="InterPro" id="IPR050553">
    <property type="entry name" value="Thioredoxin_ResA/DsbE_sf"/>
</dbReference>
<dbReference type="AlphaFoldDB" id="A0A518CM66"/>
<keyword evidence="5" id="KW-0732">Signal</keyword>
<keyword evidence="3" id="KW-1015">Disulfide bond</keyword>
<dbReference type="Proteomes" id="UP000317178">
    <property type="component" value="Chromosome"/>
</dbReference>
<reference evidence="7 8" key="1">
    <citation type="submission" date="2019-02" db="EMBL/GenBank/DDBJ databases">
        <title>Deep-cultivation of Planctomycetes and their phenomic and genomic characterization uncovers novel biology.</title>
        <authorList>
            <person name="Wiegand S."/>
            <person name="Jogler M."/>
            <person name="Boedeker C."/>
            <person name="Pinto D."/>
            <person name="Vollmers J."/>
            <person name="Rivas-Marin E."/>
            <person name="Kohn T."/>
            <person name="Peeters S.H."/>
            <person name="Heuer A."/>
            <person name="Rast P."/>
            <person name="Oberbeckmann S."/>
            <person name="Bunk B."/>
            <person name="Jeske O."/>
            <person name="Meyerdierks A."/>
            <person name="Storesund J.E."/>
            <person name="Kallscheuer N."/>
            <person name="Luecker S."/>
            <person name="Lage O.M."/>
            <person name="Pohl T."/>
            <person name="Merkel B.J."/>
            <person name="Hornburger P."/>
            <person name="Mueller R.-W."/>
            <person name="Bruemmer F."/>
            <person name="Labrenz M."/>
            <person name="Spormann A.M."/>
            <person name="Op den Camp H."/>
            <person name="Overmann J."/>
            <person name="Amann R."/>
            <person name="Jetten M.S.M."/>
            <person name="Mascher T."/>
            <person name="Medema M.H."/>
            <person name="Devos D.P."/>
            <person name="Kaster A.-K."/>
            <person name="Ovreas L."/>
            <person name="Rohde M."/>
            <person name="Galperin M.Y."/>
            <person name="Jogler C."/>
        </authorList>
    </citation>
    <scope>NUCLEOTIDE SEQUENCE [LARGE SCALE GENOMIC DNA]</scope>
    <source>
        <strain evidence="7 8">Pla110</strain>
    </source>
</reference>
<dbReference type="PROSITE" id="PS51352">
    <property type="entry name" value="THIOREDOXIN_2"/>
    <property type="match status" value="1"/>
</dbReference>
<evidence type="ECO:0000259" key="6">
    <source>
        <dbReference type="PROSITE" id="PS51352"/>
    </source>
</evidence>
<name>A0A518CM66_9PLAN</name>
<dbReference type="GO" id="GO:0017004">
    <property type="term" value="P:cytochrome complex assembly"/>
    <property type="evidence" value="ECO:0007669"/>
    <property type="project" value="UniProtKB-KW"/>
</dbReference>
<evidence type="ECO:0000256" key="2">
    <source>
        <dbReference type="ARBA" id="ARBA00022748"/>
    </source>
</evidence>
<gene>
    <name evidence="7" type="primary">resA_3</name>
    <name evidence="7" type="ORF">Pla110_20390</name>
</gene>
<keyword evidence="8" id="KW-1185">Reference proteome</keyword>